<evidence type="ECO:0000313" key="1">
    <source>
        <dbReference type="EMBL" id="SUB87073.1"/>
    </source>
</evidence>
<dbReference type="AlphaFoldDB" id="A0A379E2Y2"/>
<name>A0A379E2Y2_9BACT</name>
<reference evidence="1 2" key="1">
    <citation type="submission" date="2018-06" db="EMBL/GenBank/DDBJ databases">
        <authorList>
            <consortium name="Pathogen Informatics"/>
            <person name="Doyle S."/>
        </authorList>
    </citation>
    <scope>NUCLEOTIDE SEQUENCE [LARGE SCALE GENOMIC DNA]</scope>
    <source>
        <strain evidence="1 2">NCTC13067</strain>
    </source>
</reference>
<dbReference type="Proteomes" id="UP000255469">
    <property type="component" value="Unassembled WGS sequence"/>
</dbReference>
<proteinExistence type="predicted"/>
<sequence length="34" mass="3865">MGEKRKIQFEAKSLIDRDLIMVLEKVLSCGAEGR</sequence>
<gene>
    <name evidence="1" type="ORF">NCTC13067_00737</name>
</gene>
<organism evidence="1 2">
    <name type="scientific">Prevotella denticola</name>
    <dbReference type="NCBI Taxonomy" id="28129"/>
    <lineage>
        <taxon>Bacteria</taxon>
        <taxon>Pseudomonadati</taxon>
        <taxon>Bacteroidota</taxon>
        <taxon>Bacteroidia</taxon>
        <taxon>Bacteroidales</taxon>
        <taxon>Prevotellaceae</taxon>
        <taxon>Prevotella</taxon>
    </lineage>
</organism>
<evidence type="ECO:0000313" key="2">
    <source>
        <dbReference type="Proteomes" id="UP000255469"/>
    </source>
</evidence>
<accession>A0A379E2Y2</accession>
<dbReference type="EMBL" id="UGTM01000001">
    <property type="protein sequence ID" value="SUB87073.1"/>
    <property type="molecule type" value="Genomic_DNA"/>
</dbReference>
<protein>
    <submittedName>
        <fullName evidence="1">Uncharacterized protein</fullName>
    </submittedName>
</protein>